<gene>
    <name evidence="3" type="ORF">BMF94_1787</name>
</gene>
<dbReference type="AlphaFoldDB" id="A0A2S5BEF4"/>
<dbReference type="STRING" id="741276.A0A2S5BEF4"/>
<keyword evidence="4" id="KW-1185">Reference proteome</keyword>
<sequence length="283" mass="30895">MAKIEPDSPRRATPSGSWSPSPSPPPPPRSEPIDLDSLSHKDRIRLLERYGPMRPSELGLPSGTRPRTAAGKKGKAPVVVLSPDQLATLVKKQQAGGVSTADLLNGDASEDDYGQDEGVDAEQEEDDDDDEEPALWEDIANAVLWTIPFGFLFCGMDYAVHRQFGEWLPPAEEFMRILNFLPALFLLNLFLTLSPHRSPFPTASSPLTQSLLAVLSVMTGLLTIRTTTEEGYLRVMARAPGLGVVWCWTAVRMDLAWAVSSLVGVGVGLWWTGADVSWLKSLS</sequence>
<dbReference type="EMBL" id="PJQD01000019">
    <property type="protein sequence ID" value="POY75155.1"/>
    <property type="molecule type" value="Genomic_DNA"/>
</dbReference>
<feature type="compositionally biased region" description="Pro residues" evidence="1">
    <location>
        <begin position="21"/>
        <end position="30"/>
    </location>
</feature>
<reference evidence="3 4" key="1">
    <citation type="journal article" date="2018" name="Front. Microbiol.">
        <title>Prospects for Fungal Bioremediation of Acidic Radioactive Waste Sites: Characterization and Genome Sequence of Rhodotorula taiwanensis MD1149.</title>
        <authorList>
            <person name="Tkavc R."/>
            <person name="Matrosova V.Y."/>
            <person name="Grichenko O.E."/>
            <person name="Gostincar C."/>
            <person name="Volpe R.P."/>
            <person name="Klimenkova P."/>
            <person name="Gaidamakova E.K."/>
            <person name="Zhou C.E."/>
            <person name="Stewart B.J."/>
            <person name="Lyman M.G."/>
            <person name="Malfatti S.A."/>
            <person name="Rubinfeld B."/>
            <person name="Courtot M."/>
            <person name="Singh J."/>
            <person name="Dalgard C.L."/>
            <person name="Hamilton T."/>
            <person name="Frey K.G."/>
            <person name="Gunde-Cimerman N."/>
            <person name="Dugan L."/>
            <person name="Daly M.J."/>
        </authorList>
    </citation>
    <scope>NUCLEOTIDE SEQUENCE [LARGE SCALE GENOMIC DNA]</scope>
    <source>
        <strain evidence="3 4">MD1149</strain>
    </source>
</reference>
<feature type="compositionally biased region" description="Basic and acidic residues" evidence="1">
    <location>
        <begin position="37"/>
        <end position="48"/>
    </location>
</feature>
<evidence type="ECO:0000259" key="2">
    <source>
        <dbReference type="Pfam" id="PF24841"/>
    </source>
</evidence>
<feature type="region of interest" description="Disordered" evidence="1">
    <location>
        <begin position="100"/>
        <end position="132"/>
    </location>
</feature>
<dbReference type="OrthoDB" id="5597489at2759"/>
<name>A0A2S5BEF4_9BASI</name>
<organism evidence="3 4">
    <name type="scientific">Rhodotorula taiwanensis</name>
    <dbReference type="NCBI Taxonomy" id="741276"/>
    <lineage>
        <taxon>Eukaryota</taxon>
        <taxon>Fungi</taxon>
        <taxon>Dikarya</taxon>
        <taxon>Basidiomycota</taxon>
        <taxon>Pucciniomycotina</taxon>
        <taxon>Microbotryomycetes</taxon>
        <taxon>Sporidiobolales</taxon>
        <taxon>Sporidiobolaceae</taxon>
        <taxon>Rhodotorula</taxon>
    </lineage>
</organism>
<evidence type="ECO:0000256" key="1">
    <source>
        <dbReference type="SAM" id="MobiDB-lite"/>
    </source>
</evidence>
<proteinExistence type="predicted"/>
<feature type="region of interest" description="Disordered" evidence="1">
    <location>
        <begin position="1"/>
        <end position="76"/>
    </location>
</feature>
<feature type="compositionally biased region" description="Basic and acidic residues" evidence="1">
    <location>
        <begin position="1"/>
        <end position="10"/>
    </location>
</feature>
<protein>
    <recommendedName>
        <fullName evidence="2">DUF7719 domain-containing protein</fullName>
    </recommendedName>
</protein>
<dbReference type="Pfam" id="PF24841">
    <property type="entry name" value="DUF7719"/>
    <property type="match status" value="1"/>
</dbReference>
<evidence type="ECO:0000313" key="3">
    <source>
        <dbReference type="EMBL" id="POY75155.1"/>
    </source>
</evidence>
<comment type="caution">
    <text evidence="3">The sequence shown here is derived from an EMBL/GenBank/DDBJ whole genome shotgun (WGS) entry which is preliminary data.</text>
</comment>
<feature type="domain" description="DUF7719" evidence="2">
    <location>
        <begin position="209"/>
        <end position="275"/>
    </location>
</feature>
<accession>A0A2S5BEF4</accession>
<dbReference type="PANTHER" id="PTHR37846:SF1">
    <property type="entry name" value="DEACETYLASE-LIKE PROTEIN"/>
    <property type="match status" value="1"/>
</dbReference>
<evidence type="ECO:0000313" key="4">
    <source>
        <dbReference type="Proteomes" id="UP000237144"/>
    </source>
</evidence>
<dbReference type="PANTHER" id="PTHR37846">
    <property type="entry name" value="YALI0B21296P"/>
    <property type="match status" value="1"/>
</dbReference>
<feature type="compositionally biased region" description="Acidic residues" evidence="1">
    <location>
        <begin position="108"/>
        <end position="132"/>
    </location>
</feature>
<dbReference type="Proteomes" id="UP000237144">
    <property type="component" value="Unassembled WGS sequence"/>
</dbReference>
<dbReference type="InterPro" id="IPR056136">
    <property type="entry name" value="DUF7719"/>
</dbReference>